<feature type="transmembrane region" description="Helical" evidence="2">
    <location>
        <begin position="7"/>
        <end position="25"/>
    </location>
</feature>
<comment type="similarity">
    <text evidence="1">Belongs to the peptidase A24 family.</text>
</comment>
<keyword evidence="2" id="KW-0472">Membrane</keyword>
<feature type="domain" description="Prepilin type IV endopeptidase peptidase" evidence="3">
    <location>
        <begin position="15"/>
        <end position="117"/>
    </location>
</feature>
<dbReference type="GO" id="GO:0005886">
    <property type="term" value="C:plasma membrane"/>
    <property type="evidence" value="ECO:0007669"/>
    <property type="project" value="TreeGrafter"/>
</dbReference>
<dbReference type="Gene3D" id="1.20.120.1220">
    <property type="match status" value="1"/>
</dbReference>
<dbReference type="InterPro" id="IPR000045">
    <property type="entry name" value="Prepilin_IV_endopep_pep"/>
</dbReference>
<dbReference type="Pfam" id="PF01478">
    <property type="entry name" value="Peptidase_A24"/>
    <property type="match status" value="1"/>
</dbReference>
<dbReference type="KEGG" id="chya:V22_17070"/>
<dbReference type="GO" id="GO:0004190">
    <property type="term" value="F:aspartic-type endopeptidase activity"/>
    <property type="evidence" value="ECO:0007669"/>
    <property type="project" value="InterPro"/>
</dbReference>
<name>A0A517T7X4_9PLAN</name>
<dbReference type="GO" id="GO:0006465">
    <property type="term" value="P:signal peptide processing"/>
    <property type="evidence" value="ECO:0007669"/>
    <property type="project" value="TreeGrafter"/>
</dbReference>
<keyword evidence="5" id="KW-1185">Reference proteome</keyword>
<dbReference type="Proteomes" id="UP000319976">
    <property type="component" value="Chromosome"/>
</dbReference>
<protein>
    <submittedName>
        <fullName evidence="4">Type 4 prepilin-like proteins leader peptide-processing enzyme</fullName>
    </submittedName>
</protein>
<evidence type="ECO:0000259" key="3">
    <source>
        <dbReference type="Pfam" id="PF01478"/>
    </source>
</evidence>
<dbReference type="AlphaFoldDB" id="A0A517T7X4"/>
<feature type="transmembrane region" description="Helical" evidence="2">
    <location>
        <begin position="102"/>
        <end position="122"/>
    </location>
</feature>
<evidence type="ECO:0000256" key="2">
    <source>
        <dbReference type="SAM" id="Phobius"/>
    </source>
</evidence>
<dbReference type="RefSeq" id="WP_145261665.1">
    <property type="nucleotide sequence ID" value="NZ_CP036316.1"/>
</dbReference>
<gene>
    <name evidence="4" type="primary">outO_2</name>
    <name evidence="4" type="ORF">V22_17070</name>
</gene>
<keyword evidence="2" id="KW-1133">Transmembrane helix</keyword>
<keyword evidence="2" id="KW-0812">Transmembrane</keyword>
<dbReference type="OrthoDB" id="5508079at2"/>
<dbReference type="InterPro" id="IPR050882">
    <property type="entry name" value="Prepilin_peptidase/N-MTase"/>
</dbReference>
<sequence length="183" mass="20242">MDWATFLLENWHVKVVALILIWAAWIDGKELRVPNWMTYPMALTGLIFNCWVGGWAGLGDGMLGLVAGLLTLMPLYAVGGMGAGDVKLMAGMGAWLGWEITVYAFAVSVVVGAVMAVAMVLWRGAFQKHYANFLMLWFEWATVKDPRKLSAIARERKPTMMLLPYGIPICVGSIAYFFYAGLI</sequence>
<dbReference type="EMBL" id="CP036316">
    <property type="protein sequence ID" value="QDT64473.1"/>
    <property type="molecule type" value="Genomic_DNA"/>
</dbReference>
<proteinExistence type="inferred from homology"/>
<evidence type="ECO:0000313" key="4">
    <source>
        <dbReference type="EMBL" id="QDT64473.1"/>
    </source>
</evidence>
<evidence type="ECO:0000256" key="1">
    <source>
        <dbReference type="ARBA" id="ARBA00005801"/>
    </source>
</evidence>
<feature type="transmembrane region" description="Helical" evidence="2">
    <location>
        <begin position="37"/>
        <end position="56"/>
    </location>
</feature>
<feature type="transmembrane region" description="Helical" evidence="2">
    <location>
        <begin position="63"/>
        <end position="82"/>
    </location>
</feature>
<feature type="transmembrane region" description="Helical" evidence="2">
    <location>
        <begin position="162"/>
        <end position="182"/>
    </location>
</feature>
<reference evidence="4 5" key="1">
    <citation type="submission" date="2019-02" db="EMBL/GenBank/DDBJ databases">
        <title>Deep-cultivation of Planctomycetes and their phenomic and genomic characterization uncovers novel biology.</title>
        <authorList>
            <person name="Wiegand S."/>
            <person name="Jogler M."/>
            <person name="Boedeker C."/>
            <person name="Pinto D."/>
            <person name="Vollmers J."/>
            <person name="Rivas-Marin E."/>
            <person name="Kohn T."/>
            <person name="Peeters S.H."/>
            <person name="Heuer A."/>
            <person name="Rast P."/>
            <person name="Oberbeckmann S."/>
            <person name="Bunk B."/>
            <person name="Jeske O."/>
            <person name="Meyerdierks A."/>
            <person name="Storesund J.E."/>
            <person name="Kallscheuer N."/>
            <person name="Luecker S."/>
            <person name="Lage O.M."/>
            <person name="Pohl T."/>
            <person name="Merkel B.J."/>
            <person name="Hornburger P."/>
            <person name="Mueller R.-W."/>
            <person name="Bruemmer F."/>
            <person name="Labrenz M."/>
            <person name="Spormann A.M."/>
            <person name="Op den Camp H."/>
            <person name="Overmann J."/>
            <person name="Amann R."/>
            <person name="Jetten M.S.M."/>
            <person name="Mascher T."/>
            <person name="Medema M.H."/>
            <person name="Devos D.P."/>
            <person name="Kaster A.-K."/>
            <person name="Ovreas L."/>
            <person name="Rohde M."/>
            <person name="Galperin M.Y."/>
            <person name="Jogler C."/>
        </authorList>
    </citation>
    <scope>NUCLEOTIDE SEQUENCE [LARGE SCALE GENOMIC DNA]</scope>
    <source>
        <strain evidence="4 5">V22</strain>
    </source>
</reference>
<dbReference type="PANTHER" id="PTHR30487:SF0">
    <property type="entry name" value="PREPILIN LEADER PEPTIDASE_N-METHYLTRANSFERASE-RELATED"/>
    <property type="match status" value="1"/>
</dbReference>
<accession>A0A517T7X4</accession>
<dbReference type="PANTHER" id="PTHR30487">
    <property type="entry name" value="TYPE 4 PREPILIN-LIKE PROTEINS LEADER PEPTIDE-PROCESSING ENZYME"/>
    <property type="match status" value="1"/>
</dbReference>
<organism evidence="4 5">
    <name type="scientific">Calycomorphotria hydatis</name>
    <dbReference type="NCBI Taxonomy" id="2528027"/>
    <lineage>
        <taxon>Bacteria</taxon>
        <taxon>Pseudomonadati</taxon>
        <taxon>Planctomycetota</taxon>
        <taxon>Planctomycetia</taxon>
        <taxon>Planctomycetales</taxon>
        <taxon>Planctomycetaceae</taxon>
        <taxon>Calycomorphotria</taxon>
    </lineage>
</organism>
<evidence type="ECO:0000313" key="5">
    <source>
        <dbReference type="Proteomes" id="UP000319976"/>
    </source>
</evidence>